<dbReference type="RefSeq" id="XP_001328244.1">
    <property type="nucleotide sequence ID" value="XM_001328209.1"/>
</dbReference>
<keyword evidence="5" id="KW-0560">Oxidoreductase</keyword>
<dbReference type="GO" id="GO:0016491">
    <property type="term" value="F:oxidoreductase activity"/>
    <property type="evidence" value="ECO:0007669"/>
    <property type="project" value="UniProtKB-KW"/>
</dbReference>
<comment type="similarity">
    <text evidence="2">Belongs to the nitroreductase family.</text>
</comment>
<dbReference type="InParanoid" id="A2DU28"/>
<keyword evidence="3" id="KW-0285">Flavoprotein</keyword>
<sequence length="180" mass="19908">MALEVLKARRSIRCYDPEYVIPKEDLQKILDAALNSPSTLNAQENDIIVVTNKELIQKANDVVYSALDDKSKERFINRQKRYGVKQIIMYDCSSLILLVKNERANPMVLGVDTGILAMSIMTAAESIGLSTVAMGIVVRPQVEQLFNLAPGSLCLGIGIGKAKNTDVDPKQVLRKVTFLE</sequence>
<dbReference type="KEGG" id="tva:4774022"/>
<gene>
    <name evidence="7" type="ORF">TVAG_277870</name>
</gene>
<dbReference type="Proteomes" id="UP000001542">
    <property type="component" value="Unassembled WGS sequence"/>
</dbReference>
<protein>
    <submittedName>
        <fullName evidence="7">Nitroreductase family protein</fullName>
    </submittedName>
</protein>
<dbReference type="AlphaFoldDB" id="A2DU28"/>
<dbReference type="Gene3D" id="3.40.109.10">
    <property type="entry name" value="NADH Oxidase"/>
    <property type="match status" value="1"/>
</dbReference>
<dbReference type="PANTHER" id="PTHR43673:SF2">
    <property type="entry name" value="NITROREDUCTASE"/>
    <property type="match status" value="1"/>
</dbReference>
<keyword evidence="4" id="KW-0288">FMN</keyword>
<dbReference type="PANTHER" id="PTHR43673">
    <property type="entry name" value="NAD(P)H NITROREDUCTASE YDGI-RELATED"/>
    <property type="match status" value="1"/>
</dbReference>
<comment type="cofactor">
    <cofactor evidence="1">
        <name>FMN</name>
        <dbReference type="ChEBI" id="CHEBI:58210"/>
    </cofactor>
</comment>
<dbReference type="InterPro" id="IPR029479">
    <property type="entry name" value="Nitroreductase"/>
</dbReference>
<reference evidence="7" key="1">
    <citation type="submission" date="2006-10" db="EMBL/GenBank/DDBJ databases">
        <authorList>
            <person name="Amadeo P."/>
            <person name="Zhao Q."/>
            <person name="Wortman J."/>
            <person name="Fraser-Liggett C."/>
            <person name="Carlton J."/>
        </authorList>
    </citation>
    <scope>NUCLEOTIDE SEQUENCE</scope>
    <source>
        <strain evidence="7">G3</strain>
    </source>
</reference>
<evidence type="ECO:0000313" key="7">
    <source>
        <dbReference type="EMBL" id="EAY16021.1"/>
    </source>
</evidence>
<evidence type="ECO:0000256" key="2">
    <source>
        <dbReference type="ARBA" id="ARBA00007118"/>
    </source>
</evidence>
<proteinExistence type="inferred from homology"/>
<evidence type="ECO:0000259" key="6">
    <source>
        <dbReference type="Pfam" id="PF00881"/>
    </source>
</evidence>
<reference evidence="7" key="2">
    <citation type="journal article" date="2007" name="Science">
        <title>Draft genome sequence of the sexually transmitted pathogen Trichomonas vaginalis.</title>
        <authorList>
            <person name="Carlton J.M."/>
            <person name="Hirt R.P."/>
            <person name="Silva J.C."/>
            <person name="Delcher A.L."/>
            <person name="Schatz M."/>
            <person name="Zhao Q."/>
            <person name="Wortman J.R."/>
            <person name="Bidwell S.L."/>
            <person name="Alsmark U.C.M."/>
            <person name="Besteiro S."/>
            <person name="Sicheritz-Ponten T."/>
            <person name="Noel C.J."/>
            <person name="Dacks J.B."/>
            <person name="Foster P.G."/>
            <person name="Simillion C."/>
            <person name="Van de Peer Y."/>
            <person name="Miranda-Saavedra D."/>
            <person name="Barton G.J."/>
            <person name="Westrop G.D."/>
            <person name="Mueller S."/>
            <person name="Dessi D."/>
            <person name="Fiori P.L."/>
            <person name="Ren Q."/>
            <person name="Paulsen I."/>
            <person name="Zhang H."/>
            <person name="Bastida-Corcuera F.D."/>
            <person name="Simoes-Barbosa A."/>
            <person name="Brown M.T."/>
            <person name="Hayes R.D."/>
            <person name="Mukherjee M."/>
            <person name="Okumura C.Y."/>
            <person name="Schneider R."/>
            <person name="Smith A.J."/>
            <person name="Vanacova S."/>
            <person name="Villalvazo M."/>
            <person name="Haas B.J."/>
            <person name="Pertea M."/>
            <person name="Feldblyum T.V."/>
            <person name="Utterback T.R."/>
            <person name="Shu C.L."/>
            <person name="Osoegawa K."/>
            <person name="de Jong P.J."/>
            <person name="Hrdy I."/>
            <person name="Horvathova L."/>
            <person name="Zubacova Z."/>
            <person name="Dolezal P."/>
            <person name="Malik S.B."/>
            <person name="Logsdon J.M. Jr."/>
            <person name="Henze K."/>
            <person name="Gupta A."/>
            <person name="Wang C.C."/>
            <person name="Dunne R.L."/>
            <person name="Upcroft J.A."/>
            <person name="Upcroft P."/>
            <person name="White O."/>
            <person name="Salzberg S.L."/>
            <person name="Tang P."/>
            <person name="Chiu C.-H."/>
            <person name="Lee Y.-S."/>
            <person name="Embley T.M."/>
            <person name="Coombs G.H."/>
            <person name="Mottram J.C."/>
            <person name="Tachezy J."/>
            <person name="Fraser-Liggett C.M."/>
            <person name="Johnson P.J."/>
        </authorList>
    </citation>
    <scope>NUCLEOTIDE SEQUENCE [LARGE SCALE GENOMIC DNA]</scope>
    <source>
        <strain evidence="7">G3</strain>
    </source>
</reference>
<dbReference type="VEuPathDB" id="TrichDB:TVAG_277870"/>
<accession>A2DU28</accession>
<keyword evidence="8" id="KW-1185">Reference proteome</keyword>
<evidence type="ECO:0000256" key="1">
    <source>
        <dbReference type="ARBA" id="ARBA00001917"/>
    </source>
</evidence>
<evidence type="ECO:0000256" key="3">
    <source>
        <dbReference type="ARBA" id="ARBA00022630"/>
    </source>
</evidence>
<evidence type="ECO:0000313" key="8">
    <source>
        <dbReference type="Proteomes" id="UP000001542"/>
    </source>
</evidence>
<feature type="domain" description="Nitroreductase" evidence="6">
    <location>
        <begin position="6"/>
        <end position="161"/>
    </location>
</feature>
<organism evidence="7 8">
    <name type="scientific">Trichomonas vaginalis (strain ATCC PRA-98 / G3)</name>
    <dbReference type="NCBI Taxonomy" id="412133"/>
    <lineage>
        <taxon>Eukaryota</taxon>
        <taxon>Metamonada</taxon>
        <taxon>Parabasalia</taxon>
        <taxon>Trichomonadida</taxon>
        <taxon>Trichomonadidae</taxon>
        <taxon>Trichomonas</taxon>
    </lineage>
</organism>
<dbReference type="Pfam" id="PF00881">
    <property type="entry name" value="Nitroreductase"/>
    <property type="match status" value="1"/>
</dbReference>
<dbReference type="SMR" id="A2DU28"/>
<name>A2DU28_TRIV3</name>
<dbReference type="InterPro" id="IPR000415">
    <property type="entry name" value="Nitroreductase-like"/>
</dbReference>
<evidence type="ECO:0000256" key="4">
    <source>
        <dbReference type="ARBA" id="ARBA00022643"/>
    </source>
</evidence>
<dbReference type="SUPFAM" id="SSF55469">
    <property type="entry name" value="FMN-dependent nitroreductase-like"/>
    <property type="match status" value="1"/>
</dbReference>
<dbReference type="EMBL" id="DS113247">
    <property type="protein sequence ID" value="EAY16021.1"/>
    <property type="molecule type" value="Genomic_DNA"/>
</dbReference>
<dbReference type="OrthoDB" id="41362at2759"/>
<dbReference type="VEuPathDB" id="TrichDB:TVAGG3_0439010"/>
<evidence type="ECO:0000256" key="5">
    <source>
        <dbReference type="ARBA" id="ARBA00023002"/>
    </source>
</evidence>